<dbReference type="CDD" id="cd16434">
    <property type="entry name" value="CheB-CheR_fusion"/>
    <property type="match status" value="1"/>
</dbReference>
<evidence type="ECO:0000259" key="13">
    <source>
        <dbReference type="PROSITE" id="PS50122"/>
    </source>
</evidence>
<evidence type="ECO:0000256" key="2">
    <source>
        <dbReference type="ARBA" id="ARBA00012438"/>
    </source>
</evidence>
<accession>A0A7K1SPF0</accession>
<dbReference type="PROSITE" id="PS50122">
    <property type="entry name" value="CHEB"/>
    <property type="match status" value="1"/>
</dbReference>
<dbReference type="SMART" id="SM00091">
    <property type="entry name" value="PAS"/>
    <property type="match status" value="3"/>
</dbReference>
<sequence>MSKKKSISKIPIKPTPAETIIVGIGASAGGVEALTQFFKQVTPDSGLAYVVILHLSPDYDSQLTQILQGVAIIPVHKVEQRVRVIANHIYVVPPSKHLQMDDGQLVVLPNIQIEDRRAPVDIFFRTLAESHQERAIGVILSGTGANGSMGLKRIKERGGAVFVQNPREAAFNEMPRHAIATDLVDDILPVAEIPARLLAYRLGRETLVISPESQPGFDEPQQALREVFTQLRMRTGHDFTNYKRPTMLRRIERRINVRNLPDLPAYVSFLREHPEEIQALLKDLLISVTNFFRDSPVFTTLEHQILPLLTHVKTKDNILRIWVAGCATGEEAYTLAMLCAERTLDVVDAPAVQIFATDLDETALATAREGLYTLNDAADVSPERLRRFFTKEGEEYRIRPEIREMVLFAHHNVLKDPPFSRLHLVSCRNLLIYFNQTAQQRALETFHFALNPGGYLLLGMAETTDGKPDLYVPLNREHHLFQSRSVGPRAYPVPEISTGLDTAQKRGAEADPANENPANGRLSYGELHHQVLEQYAPPSILVNEAFDILHMSERAGRYLQMGGGEPTKNLLQLIQPDLRLDLRSAFYRAAQQRTPVVIPHLKGRLEGQVQTITLHVRPVLGDGDPAPGNPARGFMLVLFEPTTDEASEPARERPPIEPVAHQLEEELIRVKAQLRLANEHHELQAEELKAANEELQAINEELRSSAEELETSKEELQSINEELTTINQELKIKVDEISLAGNNLQNLINATDIATLFLDRSLRVNLFTPTTRTIFNLIATDTGRPLSDITSRLDYPQMQADAETVLATLQPIEREVSSTDGRVFMGRVLPYRTIDDRINGLVLTFVDITARKQAEEAHSFLASIVESSQDSVLTVNFNGIITSWNQASEALYGYSAGEVIGQPLSLLTLPQDLVKVLRDTEKIKQAQRVETYETIRVNKAGQTLDLEVVLSPVKDAAGQVIGVSTVARDITRRKAAEGVLRESDRRKDEFLAMLAHELRNPLAPVRHTLQLLQLSPAQNEPISSAIAVMSRQVDQLVRLVDDLLDVSRINQGKIALQPALLDVGTLLTHAVDTVRPLYESLPRELSVSVPTEPLYVLGDAIRLTQVVTNLLTNAARYTLEGGQVWVELDQVGNQVRLSVRDNGIGLAADQQERIFELFAQVDNSLARFRGGLGLGLTLVKRLVELHGGRVEAQSGGLGQGSEFLVYLPSTTSSVQPLEPTSVPSLSSTPGRRILVVDDNPDAADTFALLLEMSGHTVDVRYTGEQAMEAAERLQPEVVLLDIGMPGLDGYETARLIRQQPWGRDVILIALTGYGQAGDKRRSQEASFNGHLVKPVGLEAVVELLDSLLPP</sequence>
<evidence type="ECO:0000256" key="1">
    <source>
        <dbReference type="ARBA" id="ARBA00000085"/>
    </source>
</evidence>
<comment type="caution">
    <text evidence="6">Lacks conserved residue(s) required for the propagation of feature annotation.</text>
</comment>
<dbReference type="InterPro" id="IPR000700">
    <property type="entry name" value="PAS-assoc_C"/>
</dbReference>
<dbReference type="InterPro" id="IPR035909">
    <property type="entry name" value="CheB_C"/>
</dbReference>
<dbReference type="Gene3D" id="3.30.450.20">
    <property type="entry name" value="PAS domain"/>
    <property type="match status" value="2"/>
</dbReference>
<dbReference type="GO" id="GO:0006355">
    <property type="term" value="P:regulation of DNA-templated transcription"/>
    <property type="evidence" value="ECO:0007669"/>
    <property type="project" value="InterPro"/>
</dbReference>
<protein>
    <recommendedName>
        <fullName evidence="2">histidine kinase</fullName>
        <ecNumber evidence="2">2.7.13.3</ecNumber>
    </recommendedName>
</protein>
<dbReference type="GO" id="GO:0008757">
    <property type="term" value="F:S-adenosylmethionine-dependent methyltransferase activity"/>
    <property type="evidence" value="ECO:0007669"/>
    <property type="project" value="InterPro"/>
</dbReference>
<dbReference type="SUPFAM" id="SSF52738">
    <property type="entry name" value="Methylesterase CheB, C-terminal domain"/>
    <property type="match status" value="1"/>
</dbReference>
<dbReference type="CDD" id="cd00082">
    <property type="entry name" value="HisKA"/>
    <property type="match status" value="1"/>
</dbReference>
<dbReference type="InterPro" id="IPR000673">
    <property type="entry name" value="Sig_transdc_resp-reg_Me-estase"/>
</dbReference>
<dbReference type="FunFam" id="3.30.565.10:FF:000006">
    <property type="entry name" value="Sensor histidine kinase WalK"/>
    <property type="match status" value="1"/>
</dbReference>
<keyword evidence="3 7" id="KW-0597">Phosphoprotein</keyword>
<comment type="caution">
    <text evidence="15">The sequence shown here is derived from an EMBL/GenBank/DDBJ whole genome shotgun (WGS) entry which is preliminary data.</text>
</comment>
<feature type="domain" description="Response regulatory" evidence="10">
    <location>
        <begin position="1232"/>
        <end position="1348"/>
    </location>
</feature>
<feature type="domain" description="PAS" evidence="11">
    <location>
        <begin position="857"/>
        <end position="927"/>
    </location>
</feature>
<dbReference type="Gene3D" id="3.40.50.180">
    <property type="entry name" value="Methylesterase CheB, C-terminal domain"/>
    <property type="match status" value="1"/>
</dbReference>
<dbReference type="CDD" id="cd00130">
    <property type="entry name" value="PAS"/>
    <property type="match status" value="1"/>
</dbReference>
<dbReference type="SMART" id="SM00448">
    <property type="entry name" value="REC"/>
    <property type="match status" value="1"/>
</dbReference>
<evidence type="ECO:0000256" key="5">
    <source>
        <dbReference type="ARBA" id="ARBA00022777"/>
    </source>
</evidence>
<feature type="domain" description="PAC" evidence="12">
    <location>
        <begin position="930"/>
        <end position="982"/>
    </location>
</feature>
<dbReference type="InterPro" id="IPR036097">
    <property type="entry name" value="HisK_dim/P_sf"/>
</dbReference>
<feature type="modified residue" description="4-aspartylphosphate" evidence="7">
    <location>
        <position position="1281"/>
    </location>
</feature>
<dbReference type="Gene3D" id="3.40.50.150">
    <property type="entry name" value="Vaccinia Virus protein VP39"/>
    <property type="match status" value="1"/>
</dbReference>
<evidence type="ECO:0000259" key="12">
    <source>
        <dbReference type="PROSITE" id="PS50113"/>
    </source>
</evidence>
<evidence type="ECO:0000259" key="14">
    <source>
        <dbReference type="PROSITE" id="PS50123"/>
    </source>
</evidence>
<dbReference type="PROSITE" id="PS50113">
    <property type="entry name" value="PAC"/>
    <property type="match status" value="2"/>
</dbReference>
<dbReference type="SMART" id="SM00388">
    <property type="entry name" value="HisKA"/>
    <property type="match status" value="1"/>
</dbReference>
<keyword evidence="16" id="KW-1185">Reference proteome</keyword>
<dbReference type="PANTHER" id="PTHR24422">
    <property type="entry name" value="CHEMOTAXIS PROTEIN METHYLTRANSFERASE"/>
    <property type="match status" value="1"/>
</dbReference>
<dbReference type="Gene3D" id="3.40.50.2300">
    <property type="match status" value="1"/>
</dbReference>
<name>A0A7K1SPF0_9BACT</name>
<evidence type="ECO:0000256" key="7">
    <source>
        <dbReference type="PROSITE-ProRule" id="PRU00169"/>
    </source>
</evidence>
<dbReference type="EC" id="2.7.13.3" evidence="2"/>
<evidence type="ECO:0000313" key="15">
    <source>
        <dbReference type="EMBL" id="MVM35694.1"/>
    </source>
</evidence>
<dbReference type="SMART" id="SM00387">
    <property type="entry name" value="HATPase_c"/>
    <property type="match status" value="1"/>
</dbReference>
<evidence type="ECO:0000256" key="4">
    <source>
        <dbReference type="ARBA" id="ARBA00022679"/>
    </source>
</evidence>
<dbReference type="InterPro" id="IPR003594">
    <property type="entry name" value="HATPase_dom"/>
</dbReference>
<dbReference type="EMBL" id="WPIN01000025">
    <property type="protein sequence ID" value="MVM35694.1"/>
    <property type="molecule type" value="Genomic_DNA"/>
</dbReference>
<dbReference type="InterPro" id="IPR036890">
    <property type="entry name" value="HATPase_C_sf"/>
</dbReference>
<feature type="domain" description="Histidine kinase" evidence="9">
    <location>
        <begin position="993"/>
        <end position="1211"/>
    </location>
</feature>
<dbReference type="CDD" id="cd02440">
    <property type="entry name" value="AdoMet_MTases"/>
    <property type="match status" value="1"/>
</dbReference>
<dbReference type="InterPro" id="IPR022642">
    <property type="entry name" value="CheR_C"/>
</dbReference>
<feature type="coiled-coil region" evidence="8">
    <location>
        <begin position="660"/>
        <end position="736"/>
    </location>
</feature>
<dbReference type="SUPFAM" id="SSF47384">
    <property type="entry name" value="Homodimeric domain of signal transducing histidine kinase"/>
    <property type="match status" value="1"/>
</dbReference>
<dbReference type="Pfam" id="PF13596">
    <property type="entry name" value="PAS_10"/>
    <property type="match status" value="1"/>
</dbReference>
<dbReference type="GO" id="GO:0008984">
    <property type="term" value="F:protein-glutamate methylesterase activity"/>
    <property type="evidence" value="ECO:0007669"/>
    <property type="project" value="InterPro"/>
</dbReference>
<dbReference type="GO" id="GO:0000156">
    <property type="term" value="F:phosphorelay response regulator activity"/>
    <property type="evidence" value="ECO:0007669"/>
    <property type="project" value="InterPro"/>
</dbReference>
<dbReference type="Gene3D" id="3.30.565.10">
    <property type="entry name" value="Histidine kinase-like ATPase, C-terminal domain"/>
    <property type="match status" value="1"/>
</dbReference>
<dbReference type="InterPro" id="IPR003661">
    <property type="entry name" value="HisK_dim/P_dom"/>
</dbReference>
<dbReference type="SUPFAM" id="SSF52172">
    <property type="entry name" value="CheY-like"/>
    <property type="match status" value="1"/>
</dbReference>
<dbReference type="Pfam" id="PF01339">
    <property type="entry name" value="CheB_methylest"/>
    <property type="match status" value="1"/>
</dbReference>
<comment type="catalytic activity">
    <reaction evidence="1">
        <text>ATP + protein L-histidine = ADP + protein N-phospho-L-histidine.</text>
        <dbReference type="EC" id="2.7.13.3"/>
    </reaction>
</comment>
<dbReference type="InterPro" id="IPR022641">
    <property type="entry name" value="CheR_N"/>
</dbReference>
<feature type="domain" description="CheB-type methylesterase" evidence="13">
    <location>
        <begin position="14"/>
        <end position="199"/>
    </location>
</feature>
<evidence type="ECO:0000259" key="10">
    <source>
        <dbReference type="PROSITE" id="PS50110"/>
    </source>
</evidence>
<keyword evidence="4" id="KW-0808">Transferase</keyword>
<dbReference type="InterPro" id="IPR001789">
    <property type="entry name" value="Sig_transdc_resp-reg_receiver"/>
</dbReference>
<dbReference type="Proteomes" id="UP000436006">
    <property type="component" value="Unassembled WGS sequence"/>
</dbReference>
<dbReference type="NCBIfam" id="TIGR00229">
    <property type="entry name" value="sensory_box"/>
    <property type="match status" value="1"/>
</dbReference>
<dbReference type="GO" id="GO:0000155">
    <property type="term" value="F:phosphorelay sensor kinase activity"/>
    <property type="evidence" value="ECO:0007669"/>
    <property type="project" value="InterPro"/>
</dbReference>
<dbReference type="InterPro" id="IPR001610">
    <property type="entry name" value="PAC"/>
</dbReference>
<dbReference type="GO" id="GO:0006935">
    <property type="term" value="P:chemotaxis"/>
    <property type="evidence" value="ECO:0007669"/>
    <property type="project" value="InterPro"/>
</dbReference>
<evidence type="ECO:0000256" key="3">
    <source>
        <dbReference type="ARBA" id="ARBA00022553"/>
    </source>
</evidence>
<dbReference type="PROSITE" id="PS50109">
    <property type="entry name" value="HIS_KIN"/>
    <property type="match status" value="1"/>
</dbReference>
<dbReference type="InterPro" id="IPR000014">
    <property type="entry name" value="PAS"/>
</dbReference>
<keyword evidence="8" id="KW-0175">Coiled coil</keyword>
<dbReference type="InterPro" id="IPR050903">
    <property type="entry name" value="Bact_Chemotaxis_MeTrfase"/>
</dbReference>
<dbReference type="CDD" id="cd00075">
    <property type="entry name" value="HATPase"/>
    <property type="match status" value="1"/>
</dbReference>
<dbReference type="PANTHER" id="PTHR24422:SF27">
    <property type="entry name" value="PROTEIN-GLUTAMATE O-METHYLTRANSFERASE"/>
    <property type="match status" value="1"/>
</dbReference>
<dbReference type="PROSITE" id="PS50112">
    <property type="entry name" value="PAS"/>
    <property type="match status" value="1"/>
</dbReference>
<proteinExistence type="predicted"/>
<dbReference type="InterPro" id="IPR035965">
    <property type="entry name" value="PAS-like_dom_sf"/>
</dbReference>
<feature type="domain" description="PAC" evidence="12">
    <location>
        <begin position="810"/>
        <end position="860"/>
    </location>
</feature>
<evidence type="ECO:0000259" key="9">
    <source>
        <dbReference type="PROSITE" id="PS50109"/>
    </source>
</evidence>
<evidence type="ECO:0000256" key="6">
    <source>
        <dbReference type="PROSITE-ProRule" id="PRU00050"/>
    </source>
</evidence>
<dbReference type="GO" id="GO:0005737">
    <property type="term" value="C:cytoplasm"/>
    <property type="evidence" value="ECO:0007669"/>
    <property type="project" value="InterPro"/>
</dbReference>
<dbReference type="Pfam" id="PF00072">
    <property type="entry name" value="Response_reg"/>
    <property type="match status" value="1"/>
</dbReference>
<dbReference type="Gene3D" id="1.10.287.130">
    <property type="match status" value="1"/>
</dbReference>
<dbReference type="SUPFAM" id="SSF53335">
    <property type="entry name" value="S-adenosyl-L-methionine-dependent methyltransferases"/>
    <property type="match status" value="1"/>
</dbReference>
<evidence type="ECO:0000259" key="11">
    <source>
        <dbReference type="PROSITE" id="PS50112"/>
    </source>
</evidence>
<dbReference type="PROSITE" id="PS50123">
    <property type="entry name" value="CHER"/>
    <property type="match status" value="1"/>
</dbReference>
<dbReference type="Pfam" id="PF01739">
    <property type="entry name" value="CheR"/>
    <property type="match status" value="1"/>
</dbReference>
<dbReference type="Pfam" id="PF03705">
    <property type="entry name" value="CheR_N"/>
    <property type="match status" value="1"/>
</dbReference>
<dbReference type="InterPro" id="IPR029063">
    <property type="entry name" value="SAM-dependent_MTases_sf"/>
</dbReference>
<reference evidence="15 16" key="1">
    <citation type="submission" date="2019-12" db="EMBL/GenBank/DDBJ databases">
        <title>Spirosoma sp. HMF4905 genome sequencing and assembly.</title>
        <authorList>
            <person name="Kang H."/>
            <person name="Cha I."/>
            <person name="Kim H."/>
            <person name="Joh K."/>
        </authorList>
    </citation>
    <scope>NUCLEOTIDE SEQUENCE [LARGE SCALE GENOMIC DNA]</scope>
    <source>
        <strain evidence="15 16">HMF4905</strain>
    </source>
</reference>
<keyword evidence="5" id="KW-0418">Kinase</keyword>
<dbReference type="Pfam" id="PF02518">
    <property type="entry name" value="HATPase_c"/>
    <property type="match status" value="1"/>
</dbReference>
<dbReference type="Pfam" id="PF00512">
    <property type="entry name" value="HisKA"/>
    <property type="match status" value="1"/>
</dbReference>
<dbReference type="SMART" id="SM00138">
    <property type="entry name" value="MeTrc"/>
    <property type="match status" value="1"/>
</dbReference>
<dbReference type="InterPro" id="IPR011006">
    <property type="entry name" value="CheY-like_superfamily"/>
</dbReference>
<dbReference type="SUPFAM" id="SSF47757">
    <property type="entry name" value="Chemotaxis receptor methyltransferase CheR, N-terminal domain"/>
    <property type="match status" value="1"/>
</dbReference>
<dbReference type="SUPFAM" id="SSF55785">
    <property type="entry name" value="PYP-like sensor domain (PAS domain)"/>
    <property type="match status" value="2"/>
</dbReference>
<dbReference type="PRINTS" id="PR00996">
    <property type="entry name" value="CHERMTFRASE"/>
</dbReference>
<evidence type="ECO:0000313" key="16">
    <source>
        <dbReference type="Proteomes" id="UP000436006"/>
    </source>
</evidence>
<dbReference type="InterPro" id="IPR000780">
    <property type="entry name" value="CheR_MeTrfase"/>
</dbReference>
<dbReference type="SMART" id="SM00086">
    <property type="entry name" value="PAC"/>
    <property type="match status" value="2"/>
</dbReference>
<organism evidence="15 16">
    <name type="scientific">Spirosoma arboris</name>
    <dbReference type="NCBI Taxonomy" id="2682092"/>
    <lineage>
        <taxon>Bacteria</taxon>
        <taxon>Pseudomonadati</taxon>
        <taxon>Bacteroidota</taxon>
        <taxon>Cytophagia</taxon>
        <taxon>Cytophagales</taxon>
        <taxon>Cytophagaceae</taxon>
        <taxon>Spirosoma</taxon>
    </lineage>
</organism>
<dbReference type="InterPro" id="IPR005467">
    <property type="entry name" value="His_kinase_dom"/>
</dbReference>
<dbReference type="Pfam" id="PF00989">
    <property type="entry name" value="PAS"/>
    <property type="match status" value="1"/>
</dbReference>
<dbReference type="CDD" id="cd17580">
    <property type="entry name" value="REC_2_DhkD-like"/>
    <property type="match status" value="1"/>
</dbReference>
<dbReference type="InterPro" id="IPR013767">
    <property type="entry name" value="PAS_fold"/>
</dbReference>
<feature type="domain" description="CheR-type methyltransferase" evidence="14">
    <location>
        <begin position="231"/>
        <end position="482"/>
    </location>
</feature>
<dbReference type="PROSITE" id="PS50110">
    <property type="entry name" value="RESPONSE_REGULATORY"/>
    <property type="match status" value="1"/>
</dbReference>
<dbReference type="SUPFAM" id="SSF55874">
    <property type="entry name" value="ATPase domain of HSP90 chaperone/DNA topoisomerase II/histidine kinase"/>
    <property type="match status" value="1"/>
</dbReference>
<gene>
    <name evidence="15" type="ORF">GO755_37110</name>
</gene>
<evidence type="ECO:0000256" key="8">
    <source>
        <dbReference type="SAM" id="Coils"/>
    </source>
</evidence>